<sequence length="1289" mass="139271">MATNAENIERLVAQAKSNDVDARIDAVTKLKAELEGGDEIEDVDEIIAALKACLRITHIHLSTATLGTIPALLPHLVVGSSTSAPNPTTTYRLRQALLAFLPSGGVIDRLGEGRDKARDAAREALVAIGVIVHKHGGPSAGSFIAGARGKDPNKGAESPFAVFERLVRELGLGSKVWRVREQTITTLVQIRNESPSFPIRPYLPLLVDALEDSDGIVRDCARSSVVILFSGPNITDAARHDLKNELTKKNVRKAIADGVLSKILGGGDEESNSGRASLEVPGAGTARGFARSVSAPNIAPVESETGAQNGEAQAVAAGPVTEAPPVYIASARDLENEFARMVPPFEGKETEHNWIPRDQAVLKIRGMIKGDAHIKYQDTFLAGLRLILERTLKTAQSLRTTVTINTCLLYCDLATALGPLLDPFAELLLSSLLRMASLTKKLAMQSSQSAVTVLLTNLSCQPRMMTTQLWSSMQEKTIQARQYSIAHVRTFVEVHAARSKHAIESAGGVEMLDKCIRKGLGDPNPGVREQSRSCFWTFEREWKAQGAAIMASLDSTARKQLDKANPAGPSGSAGPSVQATPAPKKSSVSAAIAASRARARALATAPPNLRHAAPTQTQTPAFAASTSARTPISQPVYKVPTSPTRAASYGSPPTRFRTESPPNPNRRSFQGRLSNVTSTPMSLVSTPGGRSSHSPSPPASPTRGRGASGPSSIPIHQRRISSPLIASISPPSRIPPRASLDRSRTTQTPSPRQMSGTRLPVLSPKRDSHQVTRSESILLPPHSMPSLLDEDPDDDLLLATQIPIPVDTDAESEETSVNLMSFSSPPHKFLANLPDPTTPTPIHKTRSHLPEKVVEDALRAEAEQAVSAAERLNELMEPEGDGVHHNSTIPVSLIRTAVPSKYLLAAAPATPVNRQKKSILNQLAMFKKSPAVQDSPSVMDHLYENKHQTGWWLKRMALMDQGTPLKNDQTSQAAELRQYTSSLTDGTATIRTLQKLALLCSAHPVEDSSTDNMNAADHDHDGVPSTPTPKSNAASGLKPPMLSQAIWEGGKAFDRLFEALDSFLQPERDPEVLEYGLCVLWEMVEHQTSYLTELEVFSLLFRVRFSNHQLVLEATNTIRDALISRLDPVYGLQTMHGSLRTFLAQPIPSLPLASTAQIGSHAFGIIGIGKFIMRLPPQVLEDELPRLKETLTSPLDEKDKSRTTVREAAYASIVAAQAVLRDEAQLFALLDGLEHSKKNLLTYYFDKHGARGVVEGVGAVSASGDEKVVKELQRLDVKISTPVKSPEHR</sequence>
<keyword evidence="9" id="KW-1185">Reference proteome</keyword>
<comment type="similarity">
    <text evidence="2">Belongs to the CLASP family.</text>
</comment>
<keyword evidence="5" id="KW-0131">Cell cycle</keyword>
<dbReference type="EMBL" id="KL198072">
    <property type="protein sequence ID" value="KDQ10011.1"/>
    <property type="molecule type" value="Genomic_DNA"/>
</dbReference>
<comment type="subcellular location">
    <subcellularLocation>
        <location evidence="1">Cytoplasm</location>
        <location evidence="1">Cytoskeleton</location>
        <location evidence="1">Spindle</location>
    </subcellularLocation>
</comment>
<name>A0A067MEK4_BOTB1</name>
<dbReference type="OrthoDB" id="46159at2759"/>
<keyword evidence="4" id="KW-0493">Microtubule</keyword>
<dbReference type="GO" id="GO:0051301">
    <property type="term" value="P:cell division"/>
    <property type="evidence" value="ECO:0007669"/>
    <property type="project" value="UniProtKB-KW"/>
</dbReference>
<dbReference type="Pfam" id="PF12348">
    <property type="entry name" value="CLASP_N"/>
    <property type="match status" value="1"/>
</dbReference>
<dbReference type="PANTHER" id="PTHR21567">
    <property type="entry name" value="CLASP"/>
    <property type="match status" value="1"/>
</dbReference>
<keyword evidence="3" id="KW-0132">Cell division</keyword>
<reference evidence="9" key="1">
    <citation type="journal article" date="2014" name="Proc. Natl. Acad. Sci. U.S.A.">
        <title>Extensive sampling of basidiomycete genomes demonstrates inadequacy of the white-rot/brown-rot paradigm for wood decay fungi.</title>
        <authorList>
            <person name="Riley R."/>
            <person name="Salamov A.A."/>
            <person name="Brown D.W."/>
            <person name="Nagy L.G."/>
            <person name="Floudas D."/>
            <person name="Held B.W."/>
            <person name="Levasseur A."/>
            <person name="Lombard V."/>
            <person name="Morin E."/>
            <person name="Otillar R."/>
            <person name="Lindquist E.A."/>
            <person name="Sun H."/>
            <person name="LaButti K.M."/>
            <person name="Schmutz J."/>
            <person name="Jabbour D."/>
            <person name="Luo H."/>
            <person name="Baker S.E."/>
            <person name="Pisabarro A.G."/>
            <person name="Walton J.D."/>
            <person name="Blanchette R.A."/>
            <person name="Henrissat B."/>
            <person name="Martin F."/>
            <person name="Cullen D."/>
            <person name="Hibbett D.S."/>
            <person name="Grigoriev I.V."/>
        </authorList>
    </citation>
    <scope>NUCLEOTIDE SEQUENCE [LARGE SCALE GENOMIC DNA]</scope>
    <source>
        <strain evidence="9">FD-172 SS1</strain>
    </source>
</reference>
<dbReference type="Proteomes" id="UP000027195">
    <property type="component" value="Unassembled WGS sequence"/>
</dbReference>
<evidence type="ECO:0000313" key="9">
    <source>
        <dbReference type="Proteomes" id="UP000027195"/>
    </source>
</evidence>
<dbReference type="GO" id="GO:0005876">
    <property type="term" value="C:spindle microtubule"/>
    <property type="evidence" value="ECO:0007669"/>
    <property type="project" value="TreeGrafter"/>
</dbReference>
<feature type="domain" description="TOG" evidence="7">
    <location>
        <begin position="1"/>
        <end position="262"/>
    </location>
</feature>
<keyword evidence="5" id="KW-0498">Mitosis</keyword>
<feature type="region of interest" description="Disordered" evidence="6">
    <location>
        <begin position="605"/>
        <end position="791"/>
    </location>
</feature>
<evidence type="ECO:0000256" key="6">
    <source>
        <dbReference type="SAM" id="MobiDB-lite"/>
    </source>
</evidence>
<dbReference type="GO" id="GO:0005881">
    <property type="term" value="C:cytoplasmic microtubule"/>
    <property type="evidence" value="ECO:0007669"/>
    <property type="project" value="TreeGrafter"/>
</dbReference>
<dbReference type="GO" id="GO:1990023">
    <property type="term" value="C:mitotic spindle midzone"/>
    <property type="evidence" value="ECO:0007669"/>
    <property type="project" value="TreeGrafter"/>
</dbReference>
<dbReference type="SUPFAM" id="SSF48371">
    <property type="entry name" value="ARM repeat"/>
    <property type="match status" value="1"/>
</dbReference>
<dbReference type="HOGENOM" id="CLU_003840_0_0_1"/>
<dbReference type="InParanoid" id="A0A067MEK4"/>
<dbReference type="InterPro" id="IPR034085">
    <property type="entry name" value="TOG"/>
</dbReference>
<dbReference type="Gene3D" id="1.25.10.10">
    <property type="entry name" value="Leucine-rich Repeat Variant"/>
    <property type="match status" value="2"/>
</dbReference>
<proteinExistence type="inferred from homology"/>
<protein>
    <recommendedName>
        <fullName evidence="7">TOG domain-containing protein</fullName>
    </recommendedName>
</protein>
<dbReference type="PANTHER" id="PTHR21567:SF9">
    <property type="entry name" value="CLIP-ASSOCIATING PROTEIN"/>
    <property type="match status" value="1"/>
</dbReference>
<gene>
    <name evidence="8" type="ORF">BOTBODRAFT_36634</name>
</gene>
<feature type="compositionally biased region" description="Low complexity" evidence="6">
    <location>
        <begin position="685"/>
        <end position="694"/>
    </location>
</feature>
<organism evidence="8 9">
    <name type="scientific">Botryobasidium botryosum (strain FD-172 SS1)</name>
    <dbReference type="NCBI Taxonomy" id="930990"/>
    <lineage>
        <taxon>Eukaryota</taxon>
        <taxon>Fungi</taxon>
        <taxon>Dikarya</taxon>
        <taxon>Basidiomycota</taxon>
        <taxon>Agaricomycotina</taxon>
        <taxon>Agaricomycetes</taxon>
        <taxon>Cantharellales</taxon>
        <taxon>Botryobasidiaceae</taxon>
        <taxon>Botryobasidium</taxon>
    </lineage>
</organism>
<dbReference type="InterPro" id="IPR016024">
    <property type="entry name" value="ARM-type_fold"/>
</dbReference>
<feature type="compositionally biased region" description="Low complexity" evidence="6">
    <location>
        <begin position="720"/>
        <end position="738"/>
    </location>
</feature>
<dbReference type="InterPro" id="IPR011989">
    <property type="entry name" value="ARM-like"/>
</dbReference>
<dbReference type="SMART" id="SM01349">
    <property type="entry name" value="TOG"/>
    <property type="match status" value="1"/>
</dbReference>
<dbReference type="STRING" id="930990.A0A067MEK4"/>
<accession>A0A067MEK4</accession>
<feature type="compositionally biased region" description="Polar residues" evidence="6">
    <location>
        <begin position="665"/>
        <end position="684"/>
    </location>
</feature>
<dbReference type="InterPro" id="IPR024395">
    <property type="entry name" value="CLASP_N_dom"/>
</dbReference>
<dbReference type="GO" id="GO:0090307">
    <property type="term" value="P:mitotic spindle assembly"/>
    <property type="evidence" value="ECO:0007669"/>
    <property type="project" value="TreeGrafter"/>
</dbReference>
<evidence type="ECO:0000259" key="7">
    <source>
        <dbReference type="SMART" id="SM01349"/>
    </source>
</evidence>
<evidence type="ECO:0000256" key="3">
    <source>
        <dbReference type="ARBA" id="ARBA00022618"/>
    </source>
</evidence>
<feature type="region of interest" description="Disordered" evidence="6">
    <location>
        <begin position="1009"/>
        <end position="1037"/>
    </location>
</feature>
<feature type="region of interest" description="Disordered" evidence="6">
    <location>
        <begin position="561"/>
        <end position="592"/>
    </location>
</feature>
<evidence type="ECO:0000256" key="5">
    <source>
        <dbReference type="ARBA" id="ARBA00022776"/>
    </source>
</evidence>
<evidence type="ECO:0000256" key="2">
    <source>
        <dbReference type="ARBA" id="ARBA00009549"/>
    </source>
</evidence>
<dbReference type="GO" id="GO:0005815">
    <property type="term" value="C:microtubule organizing center"/>
    <property type="evidence" value="ECO:0007669"/>
    <property type="project" value="TreeGrafter"/>
</dbReference>
<evidence type="ECO:0000313" key="8">
    <source>
        <dbReference type="EMBL" id="KDQ10011.1"/>
    </source>
</evidence>
<feature type="compositionally biased region" description="Low complexity" evidence="6">
    <location>
        <begin position="605"/>
        <end position="628"/>
    </location>
</feature>
<evidence type="ECO:0000256" key="4">
    <source>
        <dbReference type="ARBA" id="ARBA00022701"/>
    </source>
</evidence>
<evidence type="ECO:0000256" key="1">
    <source>
        <dbReference type="ARBA" id="ARBA00004186"/>
    </source>
</evidence>
<dbReference type="GO" id="GO:0008017">
    <property type="term" value="F:microtubule binding"/>
    <property type="evidence" value="ECO:0007669"/>
    <property type="project" value="TreeGrafter"/>
</dbReference>
<feature type="compositionally biased region" description="Polar residues" evidence="6">
    <location>
        <begin position="745"/>
        <end position="756"/>
    </location>
</feature>
<feature type="compositionally biased region" description="Low complexity" evidence="6">
    <location>
        <begin position="579"/>
        <end position="592"/>
    </location>
</feature>